<evidence type="ECO:0000256" key="1">
    <source>
        <dbReference type="SAM" id="SignalP"/>
    </source>
</evidence>
<name>A0A817ZYS1_9BILA</name>
<proteinExistence type="predicted"/>
<comment type="caution">
    <text evidence="2">The sequence shown here is derived from an EMBL/GenBank/DDBJ whole genome shotgun (WGS) entry which is preliminary data.</text>
</comment>
<feature type="chain" id="PRO_5035613951" evidence="1">
    <location>
        <begin position="21"/>
        <end position="269"/>
    </location>
</feature>
<evidence type="ECO:0000313" key="5">
    <source>
        <dbReference type="EMBL" id="CAF4720079.1"/>
    </source>
</evidence>
<dbReference type="Proteomes" id="UP000663873">
    <property type="component" value="Unassembled WGS sequence"/>
</dbReference>
<dbReference type="EMBL" id="CAJOBP010000160">
    <property type="protein sequence ID" value="CAF4132983.1"/>
    <property type="molecule type" value="Genomic_DNA"/>
</dbReference>
<dbReference type="AlphaFoldDB" id="A0A817ZYS1"/>
<gene>
    <name evidence="3" type="ORF">GRG538_LOCUS30977</name>
    <name evidence="5" type="ORF">QYT958_LOCUS18911</name>
    <name evidence="2" type="ORF">TIS948_LOCUS27439</name>
    <name evidence="4" type="ORF">UJA718_LOCUS2370</name>
</gene>
<evidence type="ECO:0000313" key="4">
    <source>
        <dbReference type="EMBL" id="CAF4132983.1"/>
    </source>
</evidence>
<dbReference type="Proteomes" id="UP000663848">
    <property type="component" value="Unassembled WGS sequence"/>
</dbReference>
<dbReference type="Proteomes" id="UP000663825">
    <property type="component" value="Unassembled WGS sequence"/>
</dbReference>
<organism evidence="2 6">
    <name type="scientific">Rotaria socialis</name>
    <dbReference type="NCBI Taxonomy" id="392032"/>
    <lineage>
        <taxon>Eukaryota</taxon>
        <taxon>Metazoa</taxon>
        <taxon>Spiralia</taxon>
        <taxon>Gnathifera</taxon>
        <taxon>Rotifera</taxon>
        <taxon>Eurotatoria</taxon>
        <taxon>Bdelloidea</taxon>
        <taxon>Philodinida</taxon>
        <taxon>Philodinidae</taxon>
        <taxon>Rotaria</taxon>
    </lineage>
</organism>
<dbReference type="EMBL" id="CAJOBR010003048">
    <property type="protein sequence ID" value="CAF4720079.1"/>
    <property type="molecule type" value="Genomic_DNA"/>
</dbReference>
<accession>A0A817ZYS1</accession>
<protein>
    <submittedName>
        <fullName evidence="2">Uncharacterized protein</fullName>
    </submittedName>
</protein>
<evidence type="ECO:0000313" key="6">
    <source>
        <dbReference type="Proteomes" id="UP000663825"/>
    </source>
</evidence>
<feature type="signal peptide" evidence="1">
    <location>
        <begin position="1"/>
        <end position="20"/>
    </location>
</feature>
<dbReference type="EMBL" id="CAJNXB010004894">
    <property type="protein sequence ID" value="CAF3397984.1"/>
    <property type="molecule type" value="Genomic_DNA"/>
</dbReference>
<keyword evidence="1" id="KW-0732">Signal</keyword>
<reference evidence="2" key="1">
    <citation type="submission" date="2021-02" db="EMBL/GenBank/DDBJ databases">
        <authorList>
            <person name="Nowell W R."/>
        </authorList>
    </citation>
    <scope>NUCLEOTIDE SEQUENCE</scope>
</reference>
<evidence type="ECO:0000313" key="3">
    <source>
        <dbReference type="EMBL" id="CAF3743322.1"/>
    </source>
</evidence>
<keyword evidence="7" id="KW-1185">Reference proteome</keyword>
<sequence>MLPFKCFILLICYCFLACNALQCITNCSYTLSFGIPFDVPVQCSQVASAGKCHVVVTFWYYLQEYVVTLNAGSSNTISSSDNQRHAMFEVRPTDSYYFKYDIHHACKDRNDCAQDFARAAITEMIQRKIDYQSIISELRPLVSADSQSENTTNLVCFDSEETTSQCAVATNLGSCVIADKLIEKEITYYCNTGIHARLGYLNISDSGSFATFDIHCNRSLCNELSTLKAAKSILFKYGLTETPEGRLNNSSQLIKISVWLIISLLAIKN</sequence>
<evidence type="ECO:0000313" key="7">
    <source>
        <dbReference type="Proteomes" id="UP000663873"/>
    </source>
</evidence>
<evidence type="ECO:0000313" key="2">
    <source>
        <dbReference type="EMBL" id="CAF3397984.1"/>
    </source>
</evidence>
<dbReference type="Proteomes" id="UP000663872">
    <property type="component" value="Unassembled WGS sequence"/>
</dbReference>
<dbReference type="EMBL" id="CAJNYT010005427">
    <property type="protein sequence ID" value="CAF3743322.1"/>
    <property type="molecule type" value="Genomic_DNA"/>
</dbReference>
<dbReference type="OrthoDB" id="9987366at2759"/>